<evidence type="ECO:0000259" key="2">
    <source>
        <dbReference type="PROSITE" id="PS00662"/>
    </source>
</evidence>
<dbReference type="InterPro" id="IPR050921">
    <property type="entry name" value="T4SS_GSP_E_ATPase"/>
</dbReference>
<dbReference type="GO" id="GO:0005524">
    <property type="term" value="F:ATP binding"/>
    <property type="evidence" value="ECO:0007669"/>
    <property type="project" value="InterPro"/>
</dbReference>
<feature type="domain" description="Bacterial type II secretion system protein E" evidence="2">
    <location>
        <begin position="33"/>
        <end position="47"/>
    </location>
</feature>
<feature type="non-terminal residue" evidence="3">
    <location>
        <position position="164"/>
    </location>
</feature>
<dbReference type="InterPro" id="IPR001482">
    <property type="entry name" value="T2SS/T4SS_dom"/>
</dbReference>
<evidence type="ECO:0000313" key="3">
    <source>
        <dbReference type="EMBL" id="PKC50254.1"/>
    </source>
</evidence>
<reference evidence="3 4" key="1">
    <citation type="submission" date="2017-10" db="EMBL/GenBank/DDBJ databases">
        <title>Extensive intraspecific genome diversity in a model arbuscular mycorrhizal fungus.</title>
        <authorList>
            <person name="Chen E.C.H."/>
            <person name="Morin E."/>
            <person name="Baudet D."/>
            <person name="Noel J."/>
            <person name="Ndikumana S."/>
            <person name="Charron P."/>
            <person name="St-Onge C."/>
            <person name="Giorgi J."/>
            <person name="Grigoriev I.V."/>
            <person name="Roux C."/>
            <person name="Martin F.M."/>
            <person name="Corradi N."/>
        </authorList>
    </citation>
    <scope>NUCLEOTIDE SEQUENCE [LARGE SCALE GENOMIC DNA]</scope>
    <source>
        <strain evidence="3 4">A1</strain>
    </source>
</reference>
<evidence type="ECO:0000313" key="4">
    <source>
        <dbReference type="Proteomes" id="UP000232688"/>
    </source>
</evidence>
<name>A0A2N0QGS6_9GLOM</name>
<accession>A0A2N0QGS6</accession>
<protein>
    <submittedName>
        <fullName evidence="3">P-loop containing nucleoside triphosphate hydrolase protein</fullName>
    </submittedName>
</protein>
<dbReference type="SUPFAM" id="SSF52540">
    <property type="entry name" value="P-loop containing nucleoside triphosphate hydrolases"/>
    <property type="match status" value="1"/>
</dbReference>
<gene>
    <name evidence="3" type="ORF">RhiirA1_486943</name>
</gene>
<dbReference type="PANTHER" id="PTHR30486:SF16">
    <property type="entry name" value="TWITCHING MOTILITY PROTEIN PILT"/>
    <property type="match status" value="1"/>
</dbReference>
<dbReference type="GO" id="GO:0016887">
    <property type="term" value="F:ATP hydrolysis activity"/>
    <property type="evidence" value="ECO:0007669"/>
    <property type="project" value="InterPro"/>
</dbReference>
<dbReference type="VEuPathDB" id="FungiDB:RhiirA1_486943"/>
<dbReference type="PANTHER" id="PTHR30486">
    <property type="entry name" value="TWITCHING MOTILITY PROTEIN PILT"/>
    <property type="match status" value="1"/>
</dbReference>
<keyword evidence="3" id="KW-0378">Hydrolase</keyword>
<proteinExistence type="inferred from homology"/>
<dbReference type="AlphaFoldDB" id="A0A2N0QGS6"/>
<dbReference type="Gene3D" id="3.40.50.300">
    <property type="entry name" value="P-loop containing nucleotide triphosphate hydrolases"/>
    <property type="match status" value="1"/>
</dbReference>
<evidence type="ECO:0000256" key="1">
    <source>
        <dbReference type="ARBA" id="ARBA00006611"/>
    </source>
</evidence>
<dbReference type="InterPro" id="IPR027417">
    <property type="entry name" value="P-loop_NTPase"/>
</dbReference>
<dbReference type="InterPro" id="IPR006321">
    <property type="entry name" value="PilT/PilU"/>
</dbReference>
<dbReference type="EMBL" id="LLXH01010583">
    <property type="protein sequence ID" value="PKC50254.1"/>
    <property type="molecule type" value="Genomic_DNA"/>
</dbReference>
<sequence length="164" mass="18111">PIEYLHHHKQSVINQREIGVDTGDFASGLRASLRQDPDVILVGEMRDLETISTAITAAETGHLVFATLHTSSAPTTIDRIIDVFPPHQQGQIRIQLANVIQGIISQRLFVRKDEKGRIAATEIMVAVPAVTNLIRNEKIHQIPSVMQTSRALGMHTLQASLQDL</sequence>
<dbReference type="PROSITE" id="PS00662">
    <property type="entry name" value="T2SP_E"/>
    <property type="match status" value="1"/>
</dbReference>
<dbReference type="CDD" id="cd01131">
    <property type="entry name" value="PilT"/>
    <property type="match status" value="1"/>
</dbReference>
<comment type="similarity">
    <text evidence="1">Belongs to the GSP E family.</text>
</comment>
<dbReference type="Pfam" id="PF00437">
    <property type="entry name" value="T2SSE"/>
    <property type="match status" value="1"/>
</dbReference>
<organism evidence="3 4">
    <name type="scientific">Rhizophagus irregularis</name>
    <dbReference type="NCBI Taxonomy" id="588596"/>
    <lineage>
        <taxon>Eukaryota</taxon>
        <taxon>Fungi</taxon>
        <taxon>Fungi incertae sedis</taxon>
        <taxon>Mucoromycota</taxon>
        <taxon>Glomeromycotina</taxon>
        <taxon>Glomeromycetes</taxon>
        <taxon>Glomerales</taxon>
        <taxon>Glomeraceae</taxon>
        <taxon>Rhizophagus</taxon>
    </lineage>
</organism>
<comment type="caution">
    <text evidence="3">The sequence shown here is derived from an EMBL/GenBank/DDBJ whole genome shotgun (WGS) entry which is preliminary data.</text>
</comment>
<feature type="non-terminal residue" evidence="3">
    <location>
        <position position="1"/>
    </location>
</feature>
<reference evidence="3 4" key="2">
    <citation type="submission" date="2017-10" db="EMBL/GenBank/DDBJ databases">
        <title>Genome analyses suggest a sexual origin of heterokaryosis in a supposedly ancient asexual fungus.</title>
        <authorList>
            <person name="Corradi N."/>
            <person name="Sedzielewska K."/>
            <person name="Noel J."/>
            <person name="Charron P."/>
            <person name="Farinelli L."/>
            <person name="Marton T."/>
            <person name="Kruger M."/>
            <person name="Pelin A."/>
            <person name="Brachmann A."/>
            <person name="Corradi N."/>
        </authorList>
    </citation>
    <scope>NUCLEOTIDE SEQUENCE [LARGE SCALE GENOMIC DNA]</scope>
    <source>
        <strain evidence="3 4">A1</strain>
    </source>
</reference>
<dbReference type="Proteomes" id="UP000232688">
    <property type="component" value="Unassembled WGS sequence"/>
</dbReference>